<keyword evidence="7" id="KW-0597">Phosphoprotein</keyword>
<keyword evidence="8" id="KW-0812">Transmembrane</keyword>
<evidence type="ECO:0000256" key="4">
    <source>
        <dbReference type="ARBA" id="ARBA00006824"/>
    </source>
</evidence>
<evidence type="ECO:0000313" key="15">
    <source>
        <dbReference type="Proteomes" id="UP000697127"/>
    </source>
</evidence>
<keyword evidence="10" id="KW-0472">Membrane</keyword>
<dbReference type="FunFam" id="1.25.10.10:FF:000016">
    <property type="entry name" value="Serine/threonine-protein phosphatase 2A 56 kDa regulatory subunit"/>
    <property type="match status" value="1"/>
</dbReference>
<dbReference type="GO" id="GO:0016020">
    <property type="term" value="C:membrane"/>
    <property type="evidence" value="ECO:0007669"/>
    <property type="project" value="UniProtKB-SubCell"/>
</dbReference>
<evidence type="ECO:0000256" key="3">
    <source>
        <dbReference type="ARBA" id="ARBA00004496"/>
    </source>
</evidence>
<dbReference type="Pfam" id="PF04117">
    <property type="entry name" value="Mpv17_PMP22"/>
    <property type="match status" value="1"/>
</dbReference>
<dbReference type="AlphaFoldDB" id="A0A9P6WNE3"/>
<dbReference type="GO" id="GO:0051754">
    <property type="term" value="P:meiotic sister chromatid cohesion, centromeric"/>
    <property type="evidence" value="ECO:0007669"/>
    <property type="project" value="UniProtKB-ARBA"/>
</dbReference>
<dbReference type="InterPro" id="IPR011989">
    <property type="entry name" value="ARM-like"/>
</dbReference>
<evidence type="ECO:0000256" key="8">
    <source>
        <dbReference type="ARBA" id="ARBA00022692"/>
    </source>
</evidence>
<protein>
    <recommendedName>
        <fullName evidence="16">Serine/threonine-protein phosphatase 2A 56 kDa regulatory subunit</fullName>
    </recommendedName>
</protein>
<feature type="compositionally biased region" description="Low complexity" evidence="13">
    <location>
        <begin position="204"/>
        <end position="257"/>
    </location>
</feature>
<keyword evidence="15" id="KW-1185">Reference proteome</keyword>
<organism evidence="14 15">
    <name type="scientific">Pichia californica</name>
    <dbReference type="NCBI Taxonomy" id="460514"/>
    <lineage>
        <taxon>Eukaryota</taxon>
        <taxon>Fungi</taxon>
        <taxon>Dikarya</taxon>
        <taxon>Ascomycota</taxon>
        <taxon>Saccharomycotina</taxon>
        <taxon>Pichiomycetes</taxon>
        <taxon>Pichiales</taxon>
        <taxon>Pichiaceae</taxon>
        <taxon>Pichia</taxon>
    </lineage>
</organism>
<comment type="caution">
    <text evidence="14">The sequence shown here is derived from an EMBL/GenBank/DDBJ whole genome shotgun (WGS) entry which is preliminary data.</text>
</comment>
<dbReference type="Proteomes" id="UP000697127">
    <property type="component" value="Unassembled WGS sequence"/>
</dbReference>
<evidence type="ECO:0000256" key="1">
    <source>
        <dbReference type="ARBA" id="ARBA00004123"/>
    </source>
</evidence>
<comment type="subcellular location">
    <subcellularLocation>
        <location evidence="3">Cytoplasm</location>
    </subcellularLocation>
    <subcellularLocation>
        <location evidence="2">Membrane</location>
        <topology evidence="2">Multi-pass membrane protein</topology>
    </subcellularLocation>
    <subcellularLocation>
        <location evidence="1">Nucleus</location>
    </subcellularLocation>
</comment>
<reference evidence="14" key="1">
    <citation type="submission" date="2020-11" db="EMBL/GenBank/DDBJ databases">
        <title>Kefir isolates.</title>
        <authorList>
            <person name="Marcisauskas S."/>
            <person name="Kim Y."/>
            <person name="Blasche S."/>
        </authorList>
    </citation>
    <scope>NUCLEOTIDE SEQUENCE</scope>
    <source>
        <strain evidence="14">Olga-1</strain>
    </source>
</reference>
<evidence type="ECO:0000256" key="6">
    <source>
        <dbReference type="ARBA" id="ARBA00022490"/>
    </source>
</evidence>
<feature type="region of interest" description="Disordered" evidence="13">
    <location>
        <begin position="183"/>
        <end position="319"/>
    </location>
</feature>
<dbReference type="EMBL" id="PUHW01000037">
    <property type="protein sequence ID" value="KAG0690291.1"/>
    <property type="molecule type" value="Genomic_DNA"/>
</dbReference>
<evidence type="ECO:0000256" key="2">
    <source>
        <dbReference type="ARBA" id="ARBA00004141"/>
    </source>
</evidence>
<dbReference type="GO" id="GO:0005737">
    <property type="term" value="C:cytoplasm"/>
    <property type="evidence" value="ECO:0007669"/>
    <property type="project" value="UniProtKB-SubCell"/>
</dbReference>
<dbReference type="GO" id="GO:0019888">
    <property type="term" value="F:protein phosphatase regulator activity"/>
    <property type="evidence" value="ECO:0007669"/>
    <property type="project" value="InterPro"/>
</dbReference>
<dbReference type="InterPro" id="IPR002554">
    <property type="entry name" value="PP2A_B56"/>
</dbReference>
<comment type="subunit">
    <text evidence="12">PP2A consists of a common heterodimeric core enzyme, composed of a 36 kDa catalytic subunit (subunit C) and a 65 kDa constant regulatory subunit (PR65 or subunit A), that associates with a variety of regulatory subunits. Proteins that associate with the core dimer include three families of regulatory subunits B (the R2/B/PR55/B55, R3/B''/PR72/PR130/PR59 and R5/B'/B56 families), the 48 kDa variable regulatory subunit, viral proteins, and cell signaling molecules.</text>
</comment>
<evidence type="ECO:0008006" key="16">
    <source>
        <dbReference type="Google" id="ProtNLM"/>
    </source>
</evidence>
<dbReference type="GO" id="GO:0005816">
    <property type="term" value="C:spindle pole body"/>
    <property type="evidence" value="ECO:0007669"/>
    <property type="project" value="UniProtKB-ARBA"/>
</dbReference>
<dbReference type="GO" id="GO:0000776">
    <property type="term" value="C:kinetochore"/>
    <property type="evidence" value="ECO:0007669"/>
    <property type="project" value="UniProtKB-ARBA"/>
</dbReference>
<dbReference type="Pfam" id="PF01603">
    <property type="entry name" value="B56"/>
    <property type="match status" value="1"/>
</dbReference>
<evidence type="ECO:0000256" key="9">
    <source>
        <dbReference type="ARBA" id="ARBA00022989"/>
    </source>
</evidence>
<proteinExistence type="inferred from homology"/>
<accession>A0A9P6WNE3</accession>
<dbReference type="InterPro" id="IPR007248">
    <property type="entry name" value="Mpv17_PMP22"/>
</dbReference>
<feature type="region of interest" description="Disordered" evidence="13">
    <location>
        <begin position="340"/>
        <end position="370"/>
    </location>
</feature>
<dbReference type="GO" id="GO:0007165">
    <property type="term" value="P:signal transduction"/>
    <property type="evidence" value="ECO:0007669"/>
    <property type="project" value="InterPro"/>
</dbReference>
<dbReference type="GO" id="GO:0098813">
    <property type="term" value="P:nuclear chromosome segregation"/>
    <property type="evidence" value="ECO:0007669"/>
    <property type="project" value="UniProtKB-ARBA"/>
</dbReference>
<feature type="compositionally biased region" description="Low complexity" evidence="13">
    <location>
        <begin position="266"/>
        <end position="319"/>
    </location>
</feature>
<keyword evidence="11" id="KW-0539">Nucleus</keyword>
<keyword evidence="6" id="KW-0963">Cytoplasm</keyword>
<dbReference type="OrthoDB" id="10264446at2759"/>
<comment type="similarity">
    <text evidence="4">Belongs to the peroxisomal membrane protein PXMP2/4 family.</text>
</comment>
<evidence type="ECO:0000313" key="14">
    <source>
        <dbReference type="EMBL" id="KAG0690291.1"/>
    </source>
</evidence>
<dbReference type="Gene3D" id="1.25.10.10">
    <property type="entry name" value="Leucine-rich Repeat Variant"/>
    <property type="match status" value="1"/>
</dbReference>
<dbReference type="PANTHER" id="PTHR10257:SF3">
    <property type="entry name" value="SERINE_THREONINE-PROTEIN PHOSPHATASE 2A 56 KDA REGULATORY SUBUNIT GAMMA ISOFORM"/>
    <property type="match status" value="1"/>
</dbReference>
<evidence type="ECO:0000256" key="11">
    <source>
        <dbReference type="ARBA" id="ARBA00023242"/>
    </source>
</evidence>
<dbReference type="InterPro" id="IPR016024">
    <property type="entry name" value="ARM-type_fold"/>
</dbReference>
<dbReference type="GO" id="GO:0000159">
    <property type="term" value="C:protein phosphatase type 2A complex"/>
    <property type="evidence" value="ECO:0007669"/>
    <property type="project" value="InterPro"/>
</dbReference>
<feature type="region of interest" description="Disordered" evidence="13">
    <location>
        <begin position="439"/>
        <end position="461"/>
    </location>
</feature>
<evidence type="ECO:0000256" key="5">
    <source>
        <dbReference type="ARBA" id="ARBA00008259"/>
    </source>
</evidence>
<evidence type="ECO:0000256" key="12">
    <source>
        <dbReference type="ARBA" id="ARBA00064351"/>
    </source>
</evidence>
<evidence type="ECO:0000256" key="13">
    <source>
        <dbReference type="SAM" id="MobiDB-lite"/>
    </source>
</evidence>
<feature type="compositionally biased region" description="Basic and acidic residues" evidence="13">
    <location>
        <begin position="188"/>
        <end position="203"/>
    </location>
</feature>
<sequence length="904" mass="103964">MNILRSYNEFLKRKPLMANMVTSGILFGAGDAIAQGISIYKSLENSQQYHYNIGRTIRNMIYGGILFAPIAHRLYGFLNNRVRFPWKIGREAGRVQLGLDTLARVAFDQLVWSPVGIVLYFGTMSLLEEATSSSAGGKNLVGRAWDRGEAKVKSQFRATLVANWQVWPVFQAVNFSGFKQRFRSKTSMKKEKDDRDKQKKDDSTLSSSPITSSSIANSSTISANSTSSSNNSINNNNNNNSNANNSNSNNTTNATSSRKSKDVKDISSSSSSKSVSSNNSIHHRISSNSTNSANTDLSNNNDTINTNNTNNNSIPNTESTIINNHYDNLSSQTSKSIISSSYDNNTINNNNNNNNNNNSNNSNSLSINDNRNPNIIIQKQIHNNQQIQQDMDYENNDNNQNTFVDQLQPQSEIDFLKYHASHSPFDKVPKDDLELKLKTPQRHSSSRFEPSLTNQTFEKSPPFEEVDPQFHIDLFIQKVDQCKIMFDFYDPSFDIQGKELKRITLHELTVFISTNRINFTEEMYKHVVDMFKINIFRPIPPPVNPIGDIYDPDEDEPVYELGWTHMQLVYEFFLRFVESPDFNNTIAKPFIDHKFVLTLLDLFDSEDNRERDCLKTTLHRIYGKFLSLRSFIRKSINNIFLTFVYETGHFNGISELLEILGSIINGFALPLKEEHKIFLIRVLVPLHKARSLSLYHPQLAYCILQFLEKDSSLTEEVIMGLLRYWPKINSPKELMFLNEIEDIFEIIDPIEFQKIEIPLFAQLSKCISSPHFQVSEKVLCFFNNEYFVSLVTENAENILPIIFPSMYKLALPELELIESQQNQNDVDFDEPNNWNRTISTIAYSALKIFMDTNPVVYDRCFVLYEQQIKEDDERKNLREEHWKKLKEYVDKLKLGEKEIDVEIK</sequence>
<dbReference type="SUPFAM" id="SSF48371">
    <property type="entry name" value="ARM repeat"/>
    <property type="match status" value="1"/>
</dbReference>
<dbReference type="GO" id="GO:0005634">
    <property type="term" value="C:nucleus"/>
    <property type="evidence" value="ECO:0007669"/>
    <property type="project" value="UniProtKB-SubCell"/>
</dbReference>
<evidence type="ECO:0000256" key="10">
    <source>
        <dbReference type="ARBA" id="ARBA00023136"/>
    </source>
</evidence>
<gene>
    <name evidence="14" type="ORF">C6P40_003312</name>
</gene>
<comment type="similarity">
    <text evidence="5">Belongs to the phosphatase 2A regulatory subunit B family.</text>
</comment>
<dbReference type="GO" id="GO:1901991">
    <property type="term" value="P:negative regulation of mitotic cell cycle phase transition"/>
    <property type="evidence" value="ECO:0007669"/>
    <property type="project" value="UniProtKB-ARBA"/>
</dbReference>
<feature type="compositionally biased region" description="Polar residues" evidence="13">
    <location>
        <begin position="447"/>
        <end position="458"/>
    </location>
</feature>
<name>A0A9P6WNE3_9ASCO</name>
<evidence type="ECO:0000256" key="7">
    <source>
        <dbReference type="ARBA" id="ARBA00022553"/>
    </source>
</evidence>
<dbReference type="PANTHER" id="PTHR10257">
    <property type="entry name" value="SERINE/THREONINE PROTEIN PHOSPHATASE 2A PP2A REGULATORY SUBUNIT B"/>
    <property type="match status" value="1"/>
</dbReference>
<keyword evidence="9" id="KW-1133">Transmembrane helix</keyword>